<comment type="caution">
    <text evidence="5">The sequence shown here is derived from an EMBL/GenBank/DDBJ whole genome shotgun (WGS) entry which is preliminary data.</text>
</comment>
<dbReference type="SUPFAM" id="SSF101912">
    <property type="entry name" value="Sema domain"/>
    <property type="match status" value="1"/>
</dbReference>
<dbReference type="GO" id="GO:0030215">
    <property type="term" value="F:semaphorin receptor binding"/>
    <property type="evidence" value="ECO:0007669"/>
    <property type="project" value="InterPro"/>
</dbReference>
<dbReference type="SMR" id="A0A482XDL0"/>
<comment type="caution">
    <text evidence="2">Lacks conserved residue(s) required for the propagation of feature annotation.</text>
</comment>
<dbReference type="InterPro" id="IPR001627">
    <property type="entry name" value="Semap_dom"/>
</dbReference>
<dbReference type="OrthoDB" id="9988752at2759"/>
<evidence type="ECO:0000259" key="4">
    <source>
        <dbReference type="PROSITE" id="PS51004"/>
    </source>
</evidence>
<dbReference type="SMART" id="SM00630">
    <property type="entry name" value="Sema"/>
    <property type="match status" value="1"/>
</dbReference>
<keyword evidence="6" id="KW-1185">Reference proteome</keyword>
<keyword evidence="1" id="KW-0221">Differentiation</keyword>
<evidence type="ECO:0000313" key="5">
    <source>
        <dbReference type="EMBL" id="RZF43964.1"/>
    </source>
</evidence>
<dbReference type="InterPro" id="IPR015943">
    <property type="entry name" value="WD40/YVTN_repeat-like_dom_sf"/>
</dbReference>
<dbReference type="GO" id="GO:0045499">
    <property type="term" value="F:chemorepellent activity"/>
    <property type="evidence" value="ECO:0007669"/>
    <property type="project" value="TreeGrafter"/>
</dbReference>
<dbReference type="InterPro" id="IPR036352">
    <property type="entry name" value="Semap_dom_sf"/>
</dbReference>
<feature type="region of interest" description="Disordered" evidence="3">
    <location>
        <begin position="238"/>
        <end position="258"/>
    </location>
</feature>
<organism evidence="5 6">
    <name type="scientific">Laodelphax striatellus</name>
    <name type="common">Small brown planthopper</name>
    <name type="synonym">Delphax striatella</name>
    <dbReference type="NCBI Taxonomy" id="195883"/>
    <lineage>
        <taxon>Eukaryota</taxon>
        <taxon>Metazoa</taxon>
        <taxon>Ecdysozoa</taxon>
        <taxon>Arthropoda</taxon>
        <taxon>Hexapoda</taxon>
        <taxon>Insecta</taxon>
        <taxon>Pterygota</taxon>
        <taxon>Neoptera</taxon>
        <taxon>Paraneoptera</taxon>
        <taxon>Hemiptera</taxon>
        <taxon>Auchenorrhyncha</taxon>
        <taxon>Fulgoroidea</taxon>
        <taxon>Delphacidae</taxon>
        <taxon>Criomorphinae</taxon>
        <taxon>Laodelphax</taxon>
    </lineage>
</organism>
<dbReference type="AlphaFoldDB" id="A0A482XDL0"/>
<accession>A0A482XDL0</accession>
<evidence type="ECO:0000256" key="1">
    <source>
        <dbReference type="ARBA" id="ARBA00022782"/>
    </source>
</evidence>
<sequence>MATRGTLVAPNFVSSMTQGDFVYFFFRETAVEYINCGKSVFSRVARVCKYDRGGPHRFRNRWTSFLKSRLNCSVQGDFPFYFNEIQSTTELIEGTYGSVSTQLLYAVFTTPANSIGGSAVCAFALQDISDTFEGNFKEQSELNSNWLPVQSVKVPDPRPGQCVTDSRTLQDLTLNFIKTHSLMDDYRFTQIAVDPQIKTPGGKAYDVLFIGTGPVTGKVMNKEAGSCGGFSLYKSYNEDHSGQASKESPEGEVFTMTR</sequence>
<dbReference type="GO" id="GO:0007411">
    <property type="term" value="P:axon guidance"/>
    <property type="evidence" value="ECO:0007669"/>
    <property type="project" value="TreeGrafter"/>
</dbReference>
<dbReference type="STRING" id="195883.A0A482XDL0"/>
<name>A0A482XDL0_LAOST</name>
<evidence type="ECO:0000313" key="6">
    <source>
        <dbReference type="Proteomes" id="UP000291343"/>
    </source>
</evidence>
<dbReference type="GO" id="GO:0005886">
    <property type="term" value="C:plasma membrane"/>
    <property type="evidence" value="ECO:0007669"/>
    <property type="project" value="TreeGrafter"/>
</dbReference>
<dbReference type="Proteomes" id="UP000291343">
    <property type="component" value="Unassembled WGS sequence"/>
</dbReference>
<dbReference type="PANTHER" id="PTHR11036:SF127">
    <property type="entry name" value="SEMAPHORIN-1A"/>
    <property type="match status" value="1"/>
</dbReference>
<dbReference type="Gene3D" id="2.130.10.10">
    <property type="entry name" value="YVTN repeat-like/Quinoprotein amine dehydrogenase"/>
    <property type="match status" value="1"/>
</dbReference>
<dbReference type="EMBL" id="QKKF02011897">
    <property type="protein sequence ID" value="RZF43964.1"/>
    <property type="molecule type" value="Genomic_DNA"/>
</dbReference>
<dbReference type="PANTHER" id="PTHR11036">
    <property type="entry name" value="SEMAPHORIN"/>
    <property type="match status" value="1"/>
</dbReference>
<dbReference type="GO" id="GO:0071526">
    <property type="term" value="P:semaphorin-plexin signaling pathway"/>
    <property type="evidence" value="ECO:0007669"/>
    <property type="project" value="TreeGrafter"/>
</dbReference>
<evidence type="ECO:0000256" key="3">
    <source>
        <dbReference type="SAM" id="MobiDB-lite"/>
    </source>
</evidence>
<gene>
    <name evidence="5" type="ORF">LSTR_LSTR014599</name>
</gene>
<dbReference type="GO" id="GO:0030335">
    <property type="term" value="P:positive regulation of cell migration"/>
    <property type="evidence" value="ECO:0007669"/>
    <property type="project" value="TreeGrafter"/>
</dbReference>
<dbReference type="PROSITE" id="PS51004">
    <property type="entry name" value="SEMA"/>
    <property type="match status" value="1"/>
</dbReference>
<dbReference type="Pfam" id="PF01403">
    <property type="entry name" value="Sema"/>
    <property type="match status" value="1"/>
</dbReference>
<evidence type="ECO:0000256" key="2">
    <source>
        <dbReference type="PROSITE-ProRule" id="PRU00352"/>
    </source>
</evidence>
<protein>
    <recommendedName>
        <fullName evidence="4">Sema domain-containing protein</fullName>
    </recommendedName>
</protein>
<proteinExistence type="predicted"/>
<reference evidence="5 6" key="1">
    <citation type="journal article" date="2017" name="Gigascience">
        <title>Genome sequence of the small brown planthopper, Laodelphax striatellus.</title>
        <authorList>
            <person name="Zhu J."/>
            <person name="Jiang F."/>
            <person name="Wang X."/>
            <person name="Yang P."/>
            <person name="Bao Y."/>
            <person name="Zhao W."/>
            <person name="Wang W."/>
            <person name="Lu H."/>
            <person name="Wang Q."/>
            <person name="Cui N."/>
            <person name="Li J."/>
            <person name="Chen X."/>
            <person name="Luo L."/>
            <person name="Yu J."/>
            <person name="Kang L."/>
            <person name="Cui F."/>
        </authorList>
    </citation>
    <scope>NUCLEOTIDE SEQUENCE [LARGE SCALE GENOMIC DNA]</scope>
    <source>
        <strain evidence="5">Lst14</strain>
    </source>
</reference>
<feature type="domain" description="Sema" evidence="4">
    <location>
        <begin position="1"/>
        <end position="258"/>
    </location>
</feature>
<dbReference type="InParanoid" id="A0A482XDL0"/>
<dbReference type="InterPro" id="IPR027231">
    <property type="entry name" value="Semaphorin"/>
</dbReference>